<proteinExistence type="predicted"/>
<dbReference type="PANTHER" id="PTHR39162">
    <property type="entry name" value="GLL3345 PROTEIN"/>
    <property type="match status" value="1"/>
</dbReference>
<dbReference type="PIRSF" id="PIRSF021377">
    <property type="entry name" value="YtfJ"/>
    <property type="match status" value="1"/>
</dbReference>
<dbReference type="InterPro" id="IPR014229">
    <property type="entry name" value="Spore_YtfJ"/>
</dbReference>
<evidence type="ECO:0000256" key="1">
    <source>
        <dbReference type="SAM" id="MobiDB-lite"/>
    </source>
</evidence>
<dbReference type="Pfam" id="PF09579">
    <property type="entry name" value="Spore_YtfJ"/>
    <property type="match status" value="1"/>
</dbReference>
<dbReference type="AlphaFoldDB" id="X1VDQ6"/>
<accession>X1VDQ6</accession>
<comment type="caution">
    <text evidence="2">The sequence shown here is derived from an EMBL/GenBank/DDBJ whole genome shotgun (WGS) entry which is preliminary data.</text>
</comment>
<gene>
    <name evidence="2" type="ORF">S12H4_53754</name>
</gene>
<reference evidence="2" key="1">
    <citation type="journal article" date="2014" name="Front. Microbiol.">
        <title>High frequency of phylogenetically diverse reductive dehalogenase-homologous genes in deep subseafloor sedimentary metagenomes.</title>
        <authorList>
            <person name="Kawai M."/>
            <person name="Futagami T."/>
            <person name="Toyoda A."/>
            <person name="Takaki Y."/>
            <person name="Nishi S."/>
            <person name="Hori S."/>
            <person name="Arai W."/>
            <person name="Tsubouchi T."/>
            <person name="Morono Y."/>
            <person name="Uchiyama I."/>
            <person name="Ito T."/>
            <person name="Fujiyama A."/>
            <person name="Inagaki F."/>
            <person name="Takami H."/>
        </authorList>
    </citation>
    <scope>NUCLEOTIDE SEQUENCE</scope>
    <source>
        <strain evidence="2">Expedition CK06-06</strain>
    </source>
</reference>
<dbReference type="EMBL" id="BARW01034272">
    <property type="protein sequence ID" value="GAJ04585.1"/>
    <property type="molecule type" value="Genomic_DNA"/>
</dbReference>
<feature type="region of interest" description="Disordered" evidence="1">
    <location>
        <begin position="53"/>
        <end position="73"/>
    </location>
</feature>
<name>X1VDQ6_9ZZZZ</name>
<dbReference type="PANTHER" id="PTHR39162:SF1">
    <property type="entry name" value="SPORULATION PROTEIN YTFJ"/>
    <property type="match status" value="1"/>
</dbReference>
<organism evidence="2">
    <name type="scientific">marine sediment metagenome</name>
    <dbReference type="NCBI Taxonomy" id="412755"/>
    <lineage>
        <taxon>unclassified sequences</taxon>
        <taxon>metagenomes</taxon>
        <taxon>ecological metagenomes</taxon>
    </lineage>
</organism>
<sequence>MEKDDVESLVKTTLGEIEKVLGSKTVVGEPIIVGDSTIIPLISVGFGFGGGAGTGKGEAKEKGEGAGSAGAGGGGAKPIAVIIVDKDGARIEPIKGGMATALEKIGETMPEMMVKFAEKWGDRKKDQKKEG</sequence>
<evidence type="ECO:0008006" key="3">
    <source>
        <dbReference type="Google" id="ProtNLM"/>
    </source>
</evidence>
<evidence type="ECO:0000313" key="2">
    <source>
        <dbReference type="EMBL" id="GAJ04585.1"/>
    </source>
</evidence>
<protein>
    <recommendedName>
        <fullName evidence="3">Sporulation protein YtfJ</fullName>
    </recommendedName>
</protein>